<feature type="transmembrane region" description="Helical" evidence="5">
    <location>
        <begin position="130"/>
        <end position="150"/>
    </location>
</feature>
<feature type="domain" description="G-protein coupled receptors family 1 profile" evidence="6">
    <location>
        <begin position="20"/>
        <end position="297"/>
    </location>
</feature>
<dbReference type="GO" id="GO:0016020">
    <property type="term" value="C:membrane"/>
    <property type="evidence" value="ECO:0007669"/>
    <property type="project" value="UniProtKB-SubCell"/>
</dbReference>
<feature type="transmembrane region" description="Helical" evidence="5">
    <location>
        <begin position="239"/>
        <end position="266"/>
    </location>
</feature>
<protein>
    <recommendedName>
        <fullName evidence="6">G-protein coupled receptors family 1 profile domain-containing protein</fullName>
    </recommendedName>
</protein>
<keyword evidence="3 5" id="KW-1133">Transmembrane helix</keyword>
<dbReference type="PANTHER" id="PTHR22943:SF248">
    <property type="entry name" value="SEVEN TM RECEPTOR"/>
    <property type="match status" value="1"/>
</dbReference>
<organism evidence="7 8">
    <name type="scientific">Heterodera trifolii</name>
    <dbReference type="NCBI Taxonomy" id="157864"/>
    <lineage>
        <taxon>Eukaryota</taxon>
        <taxon>Metazoa</taxon>
        <taxon>Ecdysozoa</taxon>
        <taxon>Nematoda</taxon>
        <taxon>Chromadorea</taxon>
        <taxon>Rhabditida</taxon>
        <taxon>Tylenchina</taxon>
        <taxon>Tylenchomorpha</taxon>
        <taxon>Tylenchoidea</taxon>
        <taxon>Heteroderidae</taxon>
        <taxon>Heteroderinae</taxon>
        <taxon>Heterodera</taxon>
    </lineage>
</organism>
<dbReference type="InterPro" id="IPR017452">
    <property type="entry name" value="GPCR_Rhodpsn_7TM"/>
</dbReference>
<dbReference type="PROSITE" id="PS50262">
    <property type="entry name" value="G_PROTEIN_RECEP_F1_2"/>
    <property type="match status" value="1"/>
</dbReference>
<evidence type="ECO:0000256" key="4">
    <source>
        <dbReference type="ARBA" id="ARBA00023136"/>
    </source>
</evidence>
<accession>A0ABD2L7Q8</accession>
<reference evidence="7 8" key="1">
    <citation type="submission" date="2024-10" db="EMBL/GenBank/DDBJ databases">
        <authorList>
            <person name="Kim D."/>
        </authorList>
    </citation>
    <scope>NUCLEOTIDE SEQUENCE [LARGE SCALE GENOMIC DNA]</scope>
    <source>
        <strain evidence="7">BH-2024</strain>
    </source>
</reference>
<gene>
    <name evidence="7" type="ORF">niasHT_013116</name>
</gene>
<dbReference type="Gene3D" id="1.20.1070.10">
    <property type="entry name" value="Rhodopsin 7-helix transmembrane proteins"/>
    <property type="match status" value="1"/>
</dbReference>
<feature type="transmembrane region" description="Helical" evidence="5">
    <location>
        <begin position="194"/>
        <end position="218"/>
    </location>
</feature>
<evidence type="ECO:0000259" key="6">
    <source>
        <dbReference type="PROSITE" id="PS50262"/>
    </source>
</evidence>
<evidence type="ECO:0000313" key="8">
    <source>
        <dbReference type="Proteomes" id="UP001620626"/>
    </source>
</evidence>
<feature type="transmembrane region" description="Helical" evidence="5">
    <location>
        <begin position="12"/>
        <end position="30"/>
    </location>
</feature>
<comment type="caution">
    <text evidence="7">The sequence shown here is derived from an EMBL/GenBank/DDBJ whole genome shotgun (WGS) entry which is preliminary data.</text>
</comment>
<feature type="transmembrane region" description="Helical" evidence="5">
    <location>
        <begin position="42"/>
        <end position="60"/>
    </location>
</feature>
<dbReference type="Pfam" id="PF10326">
    <property type="entry name" value="7TM_GPCR_Str"/>
    <property type="match status" value="1"/>
</dbReference>
<evidence type="ECO:0000256" key="1">
    <source>
        <dbReference type="ARBA" id="ARBA00004370"/>
    </source>
</evidence>
<evidence type="ECO:0000313" key="7">
    <source>
        <dbReference type="EMBL" id="KAL3111086.1"/>
    </source>
</evidence>
<keyword evidence="8" id="KW-1185">Reference proteome</keyword>
<feature type="transmembrane region" description="Helical" evidence="5">
    <location>
        <begin position="92"/>
        <end position="118"/>
    </location>
</feature>
<dbReference type="SUPFAM" id="SSF81321">
    <property type="entry name" value="Family A G protein-coupled receptor-like"/>
    <property type="match status" value="1"/>
</dbReference>
<evidence type="ECO:0000256" key="5">
    <source>
        <dbReference type="SAM" id="Phobius"/>
    </source>
</evidence>
<feature type="transmembrane region" description="Helical" evidence="5">
    <location>
        <begin position="286"/>
        <end position="304"/>
    </location>
</feature>
<keyword evidence="2 5" id="KW-0812">Transmembrane</keyword>
<dbReference type="Proteomes" id="UP001620626">
    <property type="component" value="Unassembled WGS sequence"/>
</dbReference>
<comment type="subcellular location">
    <subcellularLocation>
        <location evidence="1">Membrane</location>
    </subcellularLocation>
</comment>
<dbReference type="PANTHER" id="PTHR22943">
    <property type="entry name" value="7-TRANSMEMBRANE DOMAIN RECEPTOR C.ELEGANS"/>
    <property type="match status" value="1"/>
</dbReference>
<evidence type="ECO:0000256" key="2">
    <source>
        <dbReference type="ARBA" id="ARBA00022692"/>
    </source>
</evidence>
<evidence type="ECO:0000256" key="3">
    <source>
        <dbReference type="ARBA" id="ARBA00022989"/>
    </source>
</evidence>
<dbReference type="EMBL" id="JBICBT010000521">
    <property type="protein sequence ID" value="KAL3111086.1"/>
    <property type="molecule type" value="Genomic_DNA"/>
</dbReference>
<keyword evidence="4 5" id="KW-0472">Membrane</keyword>
<name>A0ABD2L7Q8_9BILA</name>
<proteinExistence type="predicted"/>
<dbReference type="AlphaFoldDB" id="A0ABD2L7Q8"/>
<dbReference type="InterPro" id="IPR019428">
    <property type="entry name" value="7TM_GPCR_serpentine_rcpt_Str"/>
</dbReference>
<sequence>MLIQIHRLNASISLFLALCLNAILILLVVKRSPKELKVYKRILLQTAIVDIVLSVFLFLSQDITLSTNRWLLVLSVSQFSDYFLLPAQFGVLLIHIWLIVHFFSLSGLCVQFVYRFLVLNRRLQITMKKYVAMLSFAFSIAILTWTYDFFVSNNHINLSLLNAEEIFQIEQLLGGNLSDFVTYCEANNYFPVQISMGVCFIENIICYSTIVICGYKMARFVHQNLDQSSARKQQINRQLTINLIIQAFIPLAVNIIGIIVTSEIVIFELQFSLSLLFTQMCVTIPLHWLPVLNPLVSILCVSDYRKALANFIRYTVCNKQNSVTQQQTPMNILQNNNRNAQLPIIAS</sequence>